<keyword evidence="3" id="KW-1185">Reference proteome</keyword>
<evidence type="ECO:0000256" key="1">
    <source>
        <dbReference type="SAM" id="MobiDB-lite"/>
    </source>
</evidence>
<accession>A9HKA8</accession>
<protein>
    <submittedName>
        <fullName evidence="2">Uncharacterized protein</fullName>
    </submittedName>
</protein>
<organism evidence="2 3">
    <name type="scientific">Gluconacetobacter diazotrophicus (strain ATCC 49037 / DSM 5601 / CCUG 37298 / CIP 103539 / LMG 7603 / PAl5)</name>
    <dbReference type="NCBI Taxonomy" id="272568"/>
    <lineage>
        <taxon>Bacteria</taxon>
        <taxon>Pseudomonadati</taxon>
        <taxon>Pseudomonadota</taxon>
        <taxon>Alphaproteobacteria</taxon>
        <taxon>Acetobacterales</taxon>
        <taxon>Acetobacteraceae</taxon>
        <taxon>Gluconacetobacter</taxon>
    </lineage>
</organism>
<dbReference type="KEGG" id="gdi:GDI2074"/>
<proteinExistence type="predicted"/>
<evidence type="ECO:0000313" key="3">
    <source>
        <dbReference type="Proteomes" id="UP000001176"/>
    </source>
</evidence>
<dbReference type="Proteomes" id="UP000001176">
    <property type="component" value="Chromosome"/>
</dbReference>
<feature type="region of interest" description="Disordered" evidence="1">
    <location>
        <begin position="128"/>
        <end position="147"/>
    </location>
</feature>
<gene>
    <name evidence="2" type="ordered locus">GDI2074</name>
</gene>
<dbReference type="AlphaFoldDB" id="A9HKA8"/>
<reference evidence="2 3" key="1">
    <citation type="journal article" date="2009" name="BMC Genomics">
        <title>Complete genome sequence of the sugarcane nitrogen-fixing endophyte Gluconacetobacter diazotrophicus Pal5.</title>
        <authorList>
            <person name="Bertalan M."/>
            <person name="Albano R."/>
            <person name="Padua V."/>
            <person name="Rouws L."/>
            <person name="Rojas C."/>
            <person name="Hemerly A."/>
            <person name="Teixeira K."/>
            <person name="Schwab S."/>
            <person name="Araujo J."/>
            <person name="Oliveira A."/>
            <person name="Franca L."/>
            <person name="Magalhaes V."/>
            <person name="Alqueres S."/>
            <person name="Cardoso A."/>
            <person name="Almeida W."/>
            <person name="Loureiro M.M."/>
            <person name="Nogueira E."/>
            <person name="Cidade D."/>
            <person name="Oliveira D."/>
            <person name="Simao T."/>
            <person name="Macedo J."/>
            <person name="Valadao A."/>
            <person name="Dreschsel M."/>
            <person name="Freitas F."/>
            <person name="Vidal M."/>
            <person name="Guedes H."/>
            <person name="Rodrigues E."/>
            <person name="Meneses C."/>
            <person name="Brioso P."/>
            <person name="Pozzer L."/>
            <person name="Figueiredo D."/>
            <person name="Montano H."/>
            <person name="Junior J."/>
            <person name="Filho G."/>
            <person name="Flores V."/>
            <person name="Ferreira B."/>
            <person name="Branco A."/>
            <person name="Gonzalez P."/>
            <person name="Guillobel H."/>
            <person name="Lemos M."/>
            <person name="Seibel L."/>
            <person name="Macedo J."/>
            <person name="Alves-Ferreira M."/>
            <person name="Sachetto-Martins G."/>
            <person name="Coelho A."/>
            <person name="Santos E."/>
            <person name="Amaral G."/>
            <person name="Neves A."/>
            <person name="Pacheco A.B."/>
            <person name="Carvalho D."/>
            <person name="Lery L."/>
            <person name="Bisch P."/>
            <person name="Rossle S.C."/>
            <person name="Urmenyi T."/>
            <person name="Kruger W.V."/>
            <person name="Martins O."/>
            <person name="Baldani J.I."/>
            <person name="Ferreira P.C."/>
        </authorList>
    </citation>
    <scope>NUCLEOTIDE SEQUENCE [LARGE SCALE GENOMIC DNA]</scope>
    <source>
        <strain evidence="3">ATCC 49037 / DSM 5601 / CCUG 37298 / CIP 103539 / LMG 7603 / PAl5</strain>
    </source>
</reference>
<dbReference type="EMBL" id="AM889285">
    <property type="protein sequence ID" value="CAP56017.1"/>
    <property type="molecule type" value="Genomic_DNA"/>
</dbReference>
<name>A9HKA8_GLUDA</name>
<sequence length="163" mass="16643">MVRGPSVIHQWRNAMTFTRTALLATLMMSGLMSGLHDAEAWDRNNSSGTSQGRARNTMHSGGCTGTACGNGGTTTGSNGYGYNPYQQGGGVYVTPGDIWPYGVPNGQQQSSGPVSTTCVDNQCNRLATGRGQRGGARDPDAGGTSATCMDGVCNGTPGSGTGN</sequence>
<evidence type="ECO:0000313" key="2">
    <source>
        <dbReference type="EMBL" id="CAP56017.1"/>
    </source>
</evidence>